<feature type="compositionally biased region" description="Basic and acidic residues" evidence="1">
    <location>
        <begin position="42"/>
        <end position="55"/>
    </location>
</feature>
<keyword evidence="3" id="KW-1185">Reference proteome</keyword>
<evidence type="ECO:0000256" key="1">
    <source>
        <dbReference type="SAM" id="MobiDB-lite"/>
    </source>
</evidence>
<protein>
    <submittedName>
        <fullName evidence="2">Uncharacterized protein</fullName>
    </submittedName>
</protein>
<dbReference type="PANTHER" id="PTHR21860:SF2">
    <property type="entry name" value="GENERAL TRANSCRIPTION FACTOR 3C POLYPEPTIDE 6"/>
    <property type="match status" value="1"/>
</dbReference>
<feature type="compositionally biased region" description="Basic and acidic residues" evidence="1">
    <location>
        <begin position="1"/>
        <end position="11"/>
    </location>
</feature>
<reference evidence="2" key="2">
    <citation type="submission" date="2021-12" db="EMBL/GenBank/DDBJ databases">
        <title>Resequencing data analysis of finger millet.</title>
        <authorList>
            <person name="Hatakeyama M."/>
            <person name="Aluri S."/>
            <person name="Balachadran M.T."/>
            <person name="Sivarajan S.R."/>
            <person name="Poveda L."/>
            <person name="Shimizu-Inatsugi R."/>
            <person name="Schlapbach R."/>
            <person name="Sreeman S.M."/>
            <person name="Shimizu K.K."/>
        </authorList>
    </citation>
    <scope>NUCLEOTIDE SEQUENCE</scope>
</reference>
<comment type="caution">
    <text evidence="2">The sequence shown here is derived from an EMBL/GenBank/DDBJ whole genome shotgun (WGS) entry which is preliminary data.</text>
</comment>
<accession>A0AAV5EWZ3</accession>
<dbReference type="EMBL" id="BQKI01000079">
    <property type="protein sequence ID" value="GJN26932.1"/>
    <property type="molecule type" value="Genomic_DNA"/>
</dbReference>
<evidence type="ECO:0000313" key="3">
    <source>
        <dbReference type="Proteomes" id="UP001054889"/>
    </source>
</evidence>
<dbReference type="InterPro" id="IPR042771">
    <property type="entry name" value="GTF3C6-like"/>
</dbReference>
<dbReference type="GO" id="GO:0006383">
    <property type="term" value="P:transcription by RNA polymerase III"/>
    <property type="evidence" value="ECO:0007669"/>
    <property type="project" value="InterPro"/>
</dbReference>
<dbReference type="Proteomes" id="UP001054889">
    <property type="component" value="Unassembled WGS sequence"/>
</dbReference>
<sequence>MLPSRENKDKQASSSKEAPSKEVKHLASLEKILKFRPVSMDHQQRRSCQHEDREI</sequence>
<evidence type="ECO:0000313" key="2">
    <source>
        <dbReference type="EMBL" id="GJN26932.1"/>
    </source>
</evidence>
<feature type="region of interest" description="Disordered" evidence="1">
    <location>
        <begin position="36"/>
        <end position="55"/>
    </location>
</feature>
<dbReference type="AlphaFoldDB" id="A0AAV5EWZ3"/>
<name>A0AAV5EWZ3_ELECO</name>
<reference evidence="2" key="1">
    <citation type="journal article" date="2018" name="DNA Res.">
        <title>Multiple hybrid de novo genome assembly of finger millet, an orphan allotetraploid crop.</title>
        <authorList>
            <person name="Hatakeyama M."/>
            <person name="Aluri S."/>
            <person name="Balachadran M.T."/>
            <person name="Sivarajan S.R."/>
            <person name="Patrignani A."/>
            <person name="Gruter S."/>
            <person name="Poveda L."/>
            <person name="Shimizu-Inatsugi R."/>
            <person name="Baeten J."/>
            <person name="Francoijs K.J."/>
            <person name="Nataraja K.N."/>
            <person name="Reddy Y.A.N."/>
            <person name="Phadnis S."/>
            <person name="Ravikumar R.L."/>
            <person name="Schlapbach R."/>
            <person name="Sreeman S.M."/>
            <person name="Shimizu K.K."/>
        </authorList>
    </citation>
    <scope>NUCLEOTIDE SEQUENCE</scope>
</reference>
<dbReference type="GO" id="GO:0000127">
    <property type="term" value="C:transcription factor TFIIIC complex"/>
    <property type="evidence" value="ECO:0007669"/>
    <property type="project" value="TreeGrafter"/>
</dbReference>
<gene>
    <name evidence="2" type="primary">gb14899</name>
    <name evidence="2" type="ORF">PR202_gb14899</name>
</gene>
<proteinExistence type="predicted"/>
<organism evidence="2 3">
    <name type="scientific">Eleusine coracana subsp. coracana</name>
    <dbReference type="NCBI Taxonomy" id="191504"/>
    <lineage>
        <taxon>Eukaryota</taxon>
        <taxon>Viridiplantae</taxon>
        <taxon>Streptophyta</taxon>
        <taxon>Embryophyta</taxon>
        <taxon>Tracheophyta</taxon>
        <taxon>Spermatophyta</taxon>
        <taxon>Magnoliopsida</taxon>
        <taxon>Liliopsida</taxon>
        <taxon>Poales</taxon>
        <taxon>Poaceae</taxon>
        <taxon>PACMAD clade</taxon>
        <taxon>Chloridoideae</taxon>
        <taxon>Cynodonteae</taxon>
        <taxon>Eleusininae</taxon>
        <taxon>Eleusine</taxon>
    </lineage>
</organism>
<dbReference type="PANTHER" id="PTHR21860">
    <property type="entry name" value="TRANSCRIPTION INITIATION FACTOR IIIC TFIIIC , POLYPEPTIDE 6-RELATED"/>
    <property type="match status" value="1"/>
</dbReference>
<feature type="region of interest" description="Disordered" evidence="1">
    <location>
        <begin position="1"/>
        <end position="25"/>
    </location>
</feature>